<sequence>MCRDPGVLPLRHPLERSRSATGLVSTLPWNAARAGASR</sequence>
<gene>
    <name evidence="1" type="ORF">I553_8841</name>
</gene>
<proteinExistence type="predicted"/>
<reference evidence="1" key="1">
    <citation type="submission" date="2014-01" db="EMBL/GenBank/DDBJ databases">
        <authorList>
            <person name="Brown-Elliot B."/>
            <person name="Wallace R."/>
            <person name="Lenaerts A."/>
            <person name="Ordway D."/>
            <person name="DeGroote M.A."/>
            <person name="Parker T."/>
            <person name="Sizemore C."/>
            <person name="Tallon L.J."/>
            <person name="Sadzewicz L.K."/>
            <person name="Sengamalay N."/>
            <person name="Fraser C.M."/>
            <person name="Hine E."/>
            <person name="Shefchek K.A."/>
            <person name="Das S.P."/>
            <person name="Tettelin H."/>
        </authorList>
    </citation>
    <scope>NUCLEOTIDE SEQUENCE [LARGE SCALE GENOMIC DNA]</scope>
    <source>
        <strain evidence="1">4042</strain>
    </source>
</reference>
<evidence type="ECO:0000313" key="1">
    <source>
        <dbReference type="EMBL" id="EUA56787.1"/>
    </source>
</evidence>
<protein>
    <submittedName>
        <fullName evidence="1">Putative CONSERVED TRANSMEMBRANE domain protein</fullName>
    </submittedName>
</protein>
<keyword evidence="1" id="KW-0812">Transmembrane</keyword>
<name>X8CKA9_MYCXE</name>
<dbReference type="PATRIC" id="fig|1299334.3.peg.2928"/>
<accession>X8CKA9</accession>
<keyword evidence="1" id="KW-0472">Membrane</keyword>
<dbReference type="AlphaFoldDB" id="X8CKA9"/>
<organism evidence="1">
    <name type="scientific">Mycobacterium xenopi 4042</name>
    <dbReference type="NCBI Taxonomy" id="1299334"/>
    <lineage>
        <taxon>Bacteria</taxon>
        <taxon>Bacillati</taxon>
        <taxon>Actinomycetota</taxon>
        <taxon>Actinomycetes</taxon>
        <taxon>Mycobacteriales</taxon>
        <taxon>Mycobacteriaceae</taxon>
        <taxon>Mycobacterium</taxon>
    </lineage>
</organism>
<comment type="caution">
    <text evidence="1">The sequence shown here is derived from an EMBL/GenBank/DDBJ whole genome shotgun (WGS) entry which is preliminary data.</text>
</comment>
<dbReference type="EMBL" id="JAOB01000029">
    <property type="protein sequence ID" value="EUA56787.1"/>
    <property type="molecule type" value="Genomic_DNA"/>
</dbReference>